<evidence type="ECO:0000256" key="3">
    <source>
        <dbReference type="ARBA" id="ARBA00022793"/>
    </source>
</evidence>
<dbReference type="SUPFAM" id="SSF55904">
    <property type="entry name" value="Ornithine decarboxylase C-terminal domain"/>
    <property type="match status" value="1"/>
</dbReference>
<gene>
    <name evidence="8" type="ORF">HB943_05805</name>
</gene>
<keyword evidence="8" id="KW-0808">Transferase</keyword>
<evidence type="ECO:0000256" key="4">
    <source>
        <dbReference type="ARBA" id="ARBA00022898"/>
    </source>
</evidence>
<dbReference type="InterPro" id="IPR015424">
    <property type="entry name" value="PyrdxlP-dep_Trfase"/>
</dbReference>
<accession>A0A841Z6Y5</accession>
<feature type="domain" description="Orn/Lys/Arg decarboxylases family 1 pyridoxal-P attachment site" evidence="6">
    <location>
        <begin position="8"/>
        <end position="277"/>
    </location>
</feature>
<evidence type="ECO:0000256" key="1">
    <source>
        <dbReference type="ARBA" id="ARBA00001933"/>
    </source>
</evidence>
<dbReference type="InterPro" id="IPR036633">
    <property type="entry name" value="Prn/Lys/Arg_de-COase_C_sf"/>
</dbReference>
<comment type="cofactor">
    <cofactor evidence="1">
        <name>pyridoxal 5'-phosphate</name>
        <dbReference type="ChEBI" id="CHEBI:597326"/>
    </cofactor>
</comment>
<dbReference type="PANTHER" id="PTHR43277">
    <property type="entry name" value="ARGININE DECARBOXYLASE"/>
    <property type="match status" value="1"/>
</dbReference>
<dbReference type="Gene3D" id="3.40.640.10">
    <property type="entry name" value="Type I PLP-dependent aspartate aminotransferase-like (Major domain)"/>
    <property type="match status" value="1"/>
</dbReference>
<protein>
    <submittedName>
        <fullName evidence="8">Aminotransferase class I/II-fold pyridoxal phosphate-dependent enzyme</fullName>
    </submittedName>
</protein>
<dbReference type="Proteomes" id="UP000564536">
    <property type="component" value="Unassembled WGS sequence"/>
</dbReference>
<dbReference type="InterPro" id="IPR052357">
    <property type="entry name" value="Orn_Lys_Arg_decarboxylase-I"/>
</dbReference>
<keyword evidence="3" id="KW-0210">Decarboxylase</keyword>
<evidence type="ECO:0000256" key="2">
    <source>
        <dbReference type="ARBA" id="ARBA00010671"/>
    </source>
</evidence>
<proteinExistence type="inferred from homology"/>
<comment type="similarity">
    <text evidence="2">Belongs to the Orn/Lys/Arg decarboxylase class-I family.</text>
</comment>
<feature type="domain" description="Orn/Lys/Arg decarboxylase C-terminal" evidence="7">
    <location>
        <begin position="396"/>
        <end position="433"/>
    </location>
</feature>
<dbReference type="Pfam" id="PF01276">
    <property type="entry name" value="OKR_DC_1"/>
    <property type="match status" value="1"/>
</dbReference>
<evidence type="ECO:0000256" key="5">
    <source>
        <dbReference type="ARBA" id="ARBA00023239"/>
    </source>
</evidence>
<keyword evidence="5" id="KW-0456">Lyase</keyword>
<dbReference type="EMBL" id="JAARRL010000007">
    <property type="protein sequence ID" value="MBC1500113.1"/>
    <property type="molecule type" value="Genomic_DNA"/>
</dbReference>
<dbReference type="GO" id="GO:0016831">
    <property type="term" value="F:carboxy-lyase activity"/>
    <property type="evidence" value="ECO:0007669"/>
    <property type="project" value="UniProtKB-KW"/>
</dbReference>
<dbReference type="SUPFAM" id="SSF53383">
    <property type="entry name" value="PLP-dependent transferases"/>
    <property type="match status" value="1"/>
</dbReference>
<dbReference type="InterPro" id="IPR000310">
    <property type="entry name" value="Orn/Lys/Arg_deCO2ase_major_dom"/>
</dbReference>
<dbReference type="InterPro" id="IPR015421">
    <property type="entry name" value="PyrdxlP-dep_Trfase_major"/>
</dbReference>
<dbReference type="PANTHER" id="PTHR43277:SF3">
    <property type="entry name" value="DECARBOXYLASE, PUTATIVE-RELATED"/>
    <property type="match status" value="1"/>
</dbReference>
<dbReference type="Pfam" id="PF03711">
    <property type="entry name" value="OKR_DC_1_C"/>
    <property type="match status" value="1"/>
</dbReference>
<dbReference type="Gene3D" id="3.90.105.10">
    <property type="entry name" value="Molybdopterin biosynthesis moea protein, domain 2"/>
    <property type="match status" value="1"/>
</dbReference>
<reference evidence="8 9" key="1">
    <citation type="submission" date="2020-03" db="EMBL/GenBank/DDBJ databases">
        <title>Soil Listeria distribution.</title>
        <authorList>
            <person name="Liao J."/>
            <person name="Wiedmann M."/>
        </authorList>
    </citation>
    <scope>NUCLEOTIDE SEQUENCE [LARGE SCALE GENOMIC DNA]</scope>
    <source>
        <strain evidence="8 9">FSL L7-1523</strain>
    </source>
</reference>
<evidence type="ECO:0000259" key="7">
    <source>
        <dbReference type="Pfam" id="PF03711"/>
    </source>
</evidence>
<evidence type="ECO:0000313" key="9">
    <source>
        <dbReference type="Proteomes" id="UP000564536"/>
    </source>
</evidence>
<evidence type="ECO:0000313" key="8">
    <source>
        <dbReference type="EMBL" id="MBC1500113.1"/>
    </source>
</evidence>
<comment type="caution">
    <text evidence="8">The sequence shown here is derived from an EMBL/GenBank/DDBJ whole genome shotgun (WGS) entry which is preliminary data.</text>
</comment>
<dbReference type="InterPro" id="IPR008286">
    <property type="entry name" value="Prn/Lys/Arg_de-COase_C"/>
</dbReference>
<keyword evidence="4" id="KW-0663">Pyridoxal phosphate</keyword>
<organism evidence="8 9">
    <name type="scientific">Listeria weihenstephanensis</name>
    <dbReference type="NCBI Taxonomy" id="1006155"/>
    <lineage>
        <taxon>Bacteria</taxon>
        <taxon>Bacillati</taxon>
        <taxon>Bacillota</taxon>
        <taxon>Bacilli</taxon>
        <taxon>Bacillales</taxon>
        <taxon>Listeriaceae</taxon>
        <taxon>Listeria</taxon>
    </lineage>
</organism>
<dbReference type="GO" id="GO:0008483">
    <property type="term" value="F:transaminase activity"/>
    <property type="evidence" value="ECO:0007669"/>
    <property type="project" value="UniProtKB-KW"/>
</dbReference>
<keyword evidence="8" id="KW-0032">Aminotransferase</keyword>
<evidence type="ECO:0000259" key="6">
    <source>
        <dbReference type="Pfam" id="PF01276"/>
    </source>
</evidence>
<sequence>MSMQKKMPVVDALRNHAGNRSLHVPGHKNGLLFPEKYREVLRHDLTEVSELDDLHHPEGAILEAQQLLATCYDSDQSYMLVNGSTVGNLAMILGTCKRGDTVIVSRDCHKSVMHALDLAGVHAIYLATQKESQTGTANGIEAALLREALQMETIRAVVFTYPSYYGFGFDLATCIATCREFGALVLVDEAHGAHFEADKSLFPASAIELGADVVVHSAHKTLPALTMGSYLHIPKWRDELAEIPRYLQMLQSSSPSYLIMASLDYARHYVANYTGKDAEAFQKMRADWLQWLRENELTVITPDDPLKIIVRKGGLSGFALQEIFEQIGYFPELADANNVLLILPLIKNGMEFLPPKVSLSFDANDFVELPAPNSITIPAITKISARDITRPTRFETLENAIGKTAAEMVIPYPPGIPIILIGEKITTAHIEILLSVKEHHYQGGEKLHKDKLKIFI</sequence>
<dbReference type="AlphaFoldDB" id="A0A841Z6Y5"/>
<name>A0A841Z6Y5_9LIST</name>